<name>A0A8J9UB37_9NEOP</name>
<dbReference type="OrthoDB" id="6930214at2759"/>
<keyword evidence="3" id="KW-1185">Reference proteome</keyword>
<accession>A0A8J9UB37</accession>
<proteinExistence type="predicted"/>
<dbReference type="AlphaFoldDB" id="A0A8J9UB37"/>
<keyword evidence="1" id="KW-0732">Signal</keyword>
<dbReference type="EMBL" id="OV170231">
    <property type="protein sequence ID" value="CAH0717141.1"/>
    <property type="molecule type" value="Genomic_DNA"/>
</dbReference>
<feature type="signal peptide" evidence="1">
    <location>
        <begin position="1"/>
        <end position="17"/>
    </location>
</feature>
<organism evidence="2 3">
    <name type="scientific">Brenthis ino</name>
    <name type="common">lesser marbled fritillary</name>
    <dbReference type="NCBI Taxonomy" id="405034"/>
    <lineage>
        <taxon>Eukaryota</taxon>
        <taxon>Metazoa</taxon>
        <taxon>Ecdysozoa</taxon>
        <taxon>Arthropoda</taxon>
        <taxon>Hexapoda</taxon>
        <taxon>Insecta</taxon>
        <taxon>Pterygota</taxon>
        <taxon>Neoptera</taxon>
        <taxon>Endopterygota</taxon>
        <taxon>Lepidoptera</taxon>
        <taxon>Glossata</taxon>
        <taxon>Ditrysia</taxon>
        <taxon>Papilionoidea</taxon>
        <taxon>Nymphalidae</taxon>
        <taxon>Heliconiinae</taxon>
        <taxon>Argynnini</taxon>
        <taxon>Brenthis</taxon>
    </lineage>
</organism>
<evidence type="ECO:0000313" key="3">
    <source>
        <dbReference type="Proteomes" id="UP000838878"/>
    </source>
</evidence>
<evidence type="ECO:0000313" key="2">
    <source>
        <dbReference type="EMBL" id="CAH0717141.1"/>
    </source>
</evidence>
<dbReference type="Proteomes" id="UP000838878">
    <property type="component" value="Chromosome 11"/>
</dbReference>
<gene>
    <name evidence="2" type="ORF">BINO364_LOCUS3780</name>
</gene>
<sequence length="259" mass="28530">MLTAILILVIASVSVQSQSQFLPELQLGRTICQSFKQTLINPESYIKNLPTVPTRYEGAIKITNTALPTAPAPKMPVKPFVTELPNCPDLCFNDILTSPLGCLDPILNVYSAAPIIETPGSPPLTSIDVGAAPARSAVKSDAKSSYVVADSGLSSMDLEQKENEPERKLKLDTAAQQRYPNNLSTQTKKNQNQYIIPRKYSIFSPITQIPRPAGRYAKSTKKSPRLTKRQYLAEMFRQTAVKNLVDISNAMKRPVNIPM</sequence>
<feature type="non-terminal residue" evidence="2">
    <location>
        <position position="259"/>
    </location>
</feature>
<reference evidence="2" key="1">
    <citation type="submission" date="2021-12" db="EMBL/GenBank/DDBJ databases">
        <authorList>
            <person name="Martin H S."/>
        </authorList>
    </citation>
    <scope>NUCLEOTIDE SEQUENCE</scope>
</reference>
<feature type="chain" id="PRO_5035456751" evidence="1">
    <location>
        <begin position="18"/>
        <end position="259"/>
    </location>
</feature>
<protein>
    <submittedName>
        <fullName evidence="2">Uncharacterized protein</fullName>
    </submittedName>
</protein>
<evidence type="ECO:0000256" key="1">
    <source>
        <dbReference type="SAM" id="SignalP"/>
    </source>
</evidence>